<evidence type="ECO:0000256" key="2">
    <source>
        <dbReference type="ARBA" id="ARBA00001966"/>
    </source>
</evidence>
<dbReference type="Gene3D" id="3.20.20.70">
    <property type="entry name" value="Aldolase class I"/>
    <property type="match status" value="1"/>
</dbReference>
<dbReference type="Pfam" id="PF07992">
    <property type="entry name" value="Pyr_redox_2"/>
    <property type="match status" value="1"/>
</dbReference>
<evidence type="ECO:0000259" key="10">
    <source>
        <dbReference type="Pfam" id="PF00724"/>
    </source>
</evidence>
<dbReference type="EMBL" id="QICA01000003">
    <property type="protein sequence ID" value="RNL39351.1"/>
    <property type="molecule type" value="Genomic_DNA"/>
</dbReference>
<dbReference type="Pfam" id="PF00724">
    <property type="entry name" value="Oxidored_FMN"/>
    <property type="match status" value="1"/>
</dbReference>
<dbReference type="PANTHER" id="PTHR42917">
    <property type="entry name" value="2,4-DIENOYL-COA REDUCTASE"/>
    <property type="match status" value="1"/>
</dbReference>
<keyword evidence="9" id="KW-0411">Iron-sulfur</keyword>
<keyword evidence="4" id="KW-0285">Flavoprotein</keyword>
<keyword evidence="6" id="KW-0479">Metal-binding</keyword>
<dbReference type="InterPro" id="IPR051793">
    <property type="entry name" value="NADH:flavin_oxidoreductase"/>
</dbReference>
<dbReference type="GO" id="GO:0046872">
    <property type="term" value="F:metal ion binding"/>
    <property type="evidence" value="ECO:0007669"/>
    <property type="project" value="UniProtKB-KW"/>
</dbReference>
<evidence type="ECO:0000313" key="13">
    <source>
        <dbReference type="Proteomes" id="UP000278327"/>
    </source>
</evidence>
<dbReference type="InterPro" id="IPR001155">
    <property type="entry name" value="OxRdtase_FMN_N"/>
</dbReference>
<evidence type="ECO:0000256" key="4">
    <source>
        <dbReference type="ARBA" id="ARBA00022630"/>
    </source>
</evidence>
<dbReference type="GO" id="GO:0016491">
    <property type="term" value="F:oxidoreductase activity"/>
    <property type="evidence" value="ECO:0007669"/>
    <property type="project" value="UniProtKB-KW"/>
</dbReference>
<comment type="cofactor">
    <cofactor evidence="2">
        <name>[4Fe-4S] cluster</name>
        <dbReference type="ChEBI" id="CHEBI:49883"/>
    </cofactor>
</comment>
<dbReference type="PRINTS" id="PR00469">
    <property type="entry name" value="PNDRDTASEII"/>
</dbReference>
<evidence type="ECO:0000256" key="6">
    <source>
        <dbReference type="ARBA" id="ARBA00022723"/>
    </source>
</evidence>
<comment type="cofactor">
    <cofactor evidence="1">
        <name>FMN</name>
        <dbReference type="ChEBI" id="CHEBI:58210"/>
    </cofactor>
</comment>
<dbReference type="PRINTS" id="PR00368">
    <property type="entry name" value="FADPNR"/>
</dbReference>
<keyword evidence="8" id="KW-0408">Iron</keyword>
<evidence type="ECO:0000313" key="12">
    <source>
        <dbReference type="EMBL" id="RNL39351.1"/>
    </source>
</evidence>
<evidence type="ECO:0000256" key="9">
    <source>
        <dbReference type="ARBA" id="ARBA00023014"/>
    </source>
</evidence>
<feature type="domain" description="NADH:flavin oxidoreductase/NADH oxidase N-terminal" evidence="10">
    <location>
        <begin position="11"/>
        <end position="337"/>
    </location>
</feature>
<dbReference type="Gene3D" id="3.40.50.720">
    <property type="entry name" value="NAD(P)-binding Rossmann-like Domain"/>
    <property type="match status" value="1"/>
</dbReference>
<reference evidence="12 13" key="1">
    <citation type="journal article" date="2019" name="Microbiol. Resour. Announc.">
        <title>Draft Genome Sequences of Type Strains of Gordonibacter faecihominis, Paraeggerthella hongkongensis, Parvibacter caecicola,Slackia equolifaciens, Slackia faecicanis, and Slackia isoflavoniconvertens.</title>
        <authorList>
            <person name="Danylec N."/>
            <person name="Stoll D.A."/>
            <person name="Dotsch A."/>
            <person name="Huch M."/>
        </authorList>
    </citation>
    <scope>NUCLEOTIDE SEQUENCE [LARGE SCALE GENOMIC DNA]</scope>
    <source>
        <strain evidence="12 13">DSM 18785</strain>
    </source>
</reference>
<evidence type="ECO:0000259" key="11">
    <source>
        <dbReference type="Pfam" id="PF07992"/>
    </source>
</evidence>
<comment type="similarity">
    <text evidence="3">In the N-terminal section; belongs to the NADH:flavin oxidoreductase/NADH oxidase family.</text>
</comment>
<evidence type="ECO:0000256" key="3">
    <source>
        <dbReference type="ARBA" id="ARBA00011048"/>
    </source>
</evidence>
<keyword evidence="7" id="KW-0560">Oxidoreductase</keyword>
<comment type="caution">
    <text evidence="12">The sequence shown here is derived from an EMBL/GenBank/DDBJ whole genome shotgun (WGS) entry which is preliminary data.</text>
</comment>
<organism evidence="12 13">
    <name type="scientific">Adlercreutzia equolifaciens subsp. celatus DSM 18785</name>
    <dbReference type="NCBI Taxonomy" id="1121021"/>
    <lineage>
        <taxon>Bacteria</taxon>
        <taxon>Bacillati</taxon>
        <taxon>Actinomycetota</taxon>
        <taxon>Coriobacteriia</taxon>
        <taxon>Eggerthellales</taxon>
        <taxon>Eggerthellaceae</taxon>
        <taxon>Adlercreutzia</taxon>
    </lineage>
</organism>
<keyword evidence="5" id="KW-0288">FMN</keyword>
<dbReference type="Proteomes" id="UP000278327">
    <property type="component" value="Unassembled WGS sequence"/>
</dbReference>
<dbReference type="InterPro" id="IPR013785">
    <property type="entry name" value="Aldolase_TIM"/>
</dbReference>
<evidence type="ECO:0000256" key="7">
    <source>
        <dbReference type="ARBA" id="ARBA00023002"/>
    </source>
</evidence>
<proteinExistence type="inferred from homology"/>
<evidence type="ECO:0000256" key="8">
    <source>
        <dbReference type="ARBA" id="ARBA00023004"/>
    </source>
</evidence>
<protein>
    <submittedName>
        <fullName evidence="12">FAD-binding protein</fullName>
    </submittedName>
</protein>
<dbReference type="AlphaFoldDB" id="A0A3N0AWV1"/>
<dbReference type="SMR" id="A0A3N0AWV1"/>
<dbReference type="SUPFAM" id="SSF51395">
    <property type="entry name" value="FMN-linked oxidoreductases"/>
    <property type="match status" value="1"/>
</dbReference>
<dbReference type="CDD" id="cd02803">
    <property type="entry name" value="OYE_like_FMN_family"/>
    <property type="match status" value="1"/>
</dbReference>
<sequence length="642" mass="68871">MKKNQHFPKLFERGYIAGLEIKNRIVRQPMGTELGNPDGSPSWATVKAYAEAADGGAGIVYMDNAGVTQFHHVGLSIASDPYIGPMSILAKTLKHHGAVPGLQIVHPGRDAAFVAGDDLISSSRVMWEPWYENGGGVPRELTIEEIHEFVEAFGDAAERGQRAGFEIIDVHSACGVLLSNFLSPLNNTRTDMYGGSLHNRMRFLMEVIRNIKQKTSVPLSIRLSGCDFEPGGITIEETIEVAKACERMGADVINITWGSHAEVVNAAGLLSPHGANHVDMAKRIKDAVSIPVMLCGGIYTPEIGEQLLEDGVCDYVGIGKPALADPFWAKKAEEGRSGDIRPCIGCGVGCHDRGMLSGGMVQCAVNPTLYQFDREYFPKTDRPKKVAIIGAGPAGSTAALTAAECGHDVTLFEGREVGGVLKEASVPVYKEDLGLLGKYYQRQIAKSNVKLVEENATPETIATGDFDAVIVATGGKVRELNLPGLDSDNVIYAMDLMKQGCQLDADKVVVVGGGIVGAEAALILAEDFGKDVTITTRQDNFFVPGVMGIAYMTRLAMAGVKTKTRANLVEVKDGKPVFSTMNGLEMMDVDAVVVSPGFLPTSQMRDDIEQIADVDTYVIGDAKAPRLVMDAVHEGYKTAINL</sequence>
<dbReference type="Gene3D" id="3.50.50.60">
    <property type="entry name" value="FAD/NAD(P)-binding domain"/>
    <property type="match status" value="1"/>
</dbReference>
<dbReference type="GO" id="GO:0051536">
    <property type="term" value="F:iron-sulfur cluster binding"/>
    <property type="evidence" value="ECO:0007669"/>
    <property type="project" value="UniProtKB-KW"/>
</dbReference>
<keyword evidence="13" id="KW-1185">Reference proteome</keyword>
<dbReference type="RefSeq" id="WP_035023034.1">
    <property type="nucleotide sequence ID" value="NZ_JAMTCE010000011.1"/>
</dbReference>
<dbReference type="InterPro" id="IPR023753">
    <property type="entry name" value="FAD/NAD-binding_dom"/>
</dbReference>
<gene>
    <name evidence="12" type="ORF">DMP10_02915</name>
</gene>
<name>A0A3N0AWV1_9ACTN</name>
<dbReference type="InterPro" id="IPR036188">
    <property type="entry name" value="FAD/NAD-bd_sf"/>
</dbReference>
<accession>A0A3N0AWV1</accession>
<evidence type="ECO:0000256" key="1">
    <source>
        <dbReference type="ARBA" id="ARBA00001917"/>
    </source>
</evidence>
<dbReference type="GO" id="GO:0010181">
    <property type="term" value="F:FMN binding"/>
    <property type="evidence" value="ECO:0007669"/>
    <property type="project" value="InterPro"/>
</dbReference>
<feature type="domain" description="FAD/NAD(P)-binding" evidence="11">
    <location>
        <begin position="384"/>
        <end position="606"/>
    </location>
</feature>
<dbReference type="PANTHER" id="PTHR42917:SF2">
    <property type="entry name" value="2,4-DIENOYL-COA REDUCTASE [(2E)-ENOYL-COA-PRODUCING]"/>
    <property type="match status" value="1"/>
</dbReference>
<evidence type="ECO:0000256" key="5">
    <source>
        <dbReference type="ARBA" id="ARBA00022643"/>
    </source>
</evidence>
<dbReference type="SUPFAM" id="SSF51905">
    <property type="entry name" value="FAD/NAD(P)-binding domain"/>
    <property type="match status" value="1"/>
</dbReference>